<dbReference type="PANTHER" id="PTHR12843:SF5">
    <property type="entry name" value="EEF1A LYSINE METHYLTRANSFERASE 2"/>
    <property type="match status" value="1"/>
</dbReference>
<dbReference type="Gene3D" id="3.40.50.150">
    <property type="entry name" value="Vaccinia Virus protein VP39"/>
    <property type="match status" value="1"/>
</dbReference>
<dbReference type="OMA" id="ALGTREX"/>
<dbReference type="Pfam" id="PF13847">
    <property type="entry name" value="Methyltransf_31"/>
    <property type="match status" value="1"/>
</dbReference>
<reference evidence="2 3" key="1">
    <citation type="submission" date="2016-04" db="EMBL/GenBank/DDBJ databases">
        <title>Evolutionary innovation and constraint leading to complex multicellularity in the Ascomycota.</title>
        <authorList>
            <person name="Cisse O."/>
            <person name="Nguyen A."/>
            <person name="Hewitt D.A."/>
            <person name="Jedd G."/>
            <person name="Stajich J.E."/>
        </authorList>
    </citation>
    <scope>NUCLEOTIDE SEQUENCE [LARGE SCALE GENOMIC DNA]</scope>
    <source>
        <strain evidence="2 3">DAH-3</strain>
    </source>
</reference>
<feature type="domain" description="Methyltransferase" evidence="1">
    <location>
        <begin position="4"/>
        <end position="135"/>
    </location>
</feature>
<dbReference type="GO" id="GO:0005737">
    <property type="term" value="C:cytoplasm"/>
    <property type="evidence" value="ECO:0007669"/>
    <property type="project" value="TreeGrafter"/>
</dbReference>
<dbReference type="GO" id="GO:0006417">
    <property type="term" value="P:regulation of translation"/>
    <property type="evidence" value="ECO:0007669"/>
    <property type="project" value="EnsemblFungi"/>
</dbReference>
<dbReference type="EMBL" id="LXFE01004199">
    <property type="protein sequence ID" value="OLL21896.1"/>
    <property type="molecule type" value="Genomic_DNA"/>
</dbReference>
<comment type="caution">
    <text evidence="2">The sequence shown here is derived from an EMBL/GenBank/DDBJ whole genome shotgun (WGS) entry which is preliminary data.</text>
</comment>
<evidence type="ECO:0000313" key="2">
    <source>
        <dbReference type="EMBL" id="OLL21896.1"/>
    </source>
</evidence>
<name>A0A1U7LGW3_NEOID</name>
<accession>A0A1U7LGW3</accession>
<evidence type="ECO:0000259" key="1">
    <source>
        <dbReference type="Pfam" id="PF13847"/>
    </source>
</evidence>
<protein>
    <submittedName>
        <fullName evidence="2">Protein-lysine N-methyltransferase efm4</fullName>
    </submittedName>
</protein>
<keyword evidence="3" id="KW-1185">Reference proteome</keyword>
<dbReference type="GO" id="GO:0032259">
    <property type="term" value="P:methylation"/>
    <property type="evidence" value="ECO:0007669"/>
    <property type="project" value="UniProtKB-KW"/>
</dbReference>
<dbReference type="SUPFAM" id="SSF53335">
    <property type="entry name" value="S-adenosyl-L-methionine-dependent methyltransferases"/>
    <property type="match status" value="1"/>
</dbReference>
<proteinExistence type="predicted"/>
<keyword evidence="2" id="KW-0489">Methyltransferase</keyword>
<dbReference type="PANTHER" id="PTHR12843">
    <property type="entry name" value="PROTEIN-LYSINE N-METHYLTRANSFERASE METTL10"/>
    <property type="match status" value="1"/>
</dbReference>
<dbReference type="AlphaFoldDB" id="A0A1U7LGW3"/>
<gene>
    <name evidence="2" type="ORF">NEOLI_005410</name>
</gene>
<dbReference type="OrthoDB" id="10069295at2759"/>
<dbReference type="STRING" id="1198029.A0A1U7LGW3"/>
<dbReference type="Proteomes" id="UP000186594">
    <property type="component" value="Unassembled WGS sequence"/>
</dbReference>
<organism evidence="2 3">
    <name type="scientific">Neolecta irregularis (strain DAH-3)</name>
    <dbReference type="NCBI Taxonomy" id="1198029"/>
    <lineage>
        <taxon>Eukaryota</taxon>
        <taxon>Fungi</taxon>
        <taxon>Dikarya</taxon>
        <taxon>Ascomycota</taxon>
        <taxon>Taphrinomycotina</taxon>
        <taxon>Neolectales</taxon>
        <taxon>Neolectaceae</taxon>
        <taxon>Neolecta</taxon>
    </lineage>
</organism>
<sequence>MKDSEELSILDVGTGNGHLLLAIYDNGYTKCRLIGTDISPVSIELSQAIAKARGISSVIFRQQDLIKEAGNEQYRLVLDKGTFDAISLTDELRDGRRLNKIYAANIHNILSDDGIFLITSCNWTKKELIARFGDFGLEYHSEIKYPTYEFGGQKGQTITSVAFVKGKKNMI</sequence>
<dbReference type="CDD" id="cd02440">
    <property type="entry name" value="AdoMet_MTases"/>
    <property type="match status" value="1"/>
</dbReference>
<dbReference type="GO" id="GO:0016279">
    <property type="term" value="F:protein-lysine N-methyltransferase activity"/>
    <property type="evidence" value="ECO:0007669"/>
    <property type="project" value="EnsemblFungi"/>
</dbReference>
<dbReference type="InterPro" id="IPR029063">
    <property type="entry name" value="SAM-dependent_MTases_sf"/>
</dbReference>
<dbReference type="InterPro" id="IPR025714">
    <property type="entry name" value="Methyltranfer_dom"/>
</dbReference>
<keyword evidence="2" id="KW-0808">Transferase</keyword>
<evidence type="ECO:0000313" key="3">
    <source>
        <dbReference type="Proteomes" id="UP000186594"/>
    </source>
</evidence>